<dbReference type="EMBL" id="BAABBO010000010">
    <property type="protein sequence ID" value="GAA3964758.1"/>
    <property type="molecule type" value="Genomic_DNA"/>
</dbReference>
<sequence>MGRTLYKELVTRGIENGHANGIPLHILLPANNGLRHDMNGKVDDLQFEVFSWPKSQDMLSEIHLARKIVVGPVQNPVALHGALG</sequence>
<comment type="caution">
    <text evidence="1">The sequence shown here is derived from an EMBL/GenBank/DDBJ whole genome shotgun (WGS) entry which is preliminary data.</text>
</comment>
<proteinExistence type="predicted"/>
<gene>
    <name evidence="1" type="ORF">GCM10022278_23200</name>
</gene>
<name>A0ABP7PGF4_9GAMM</name>
<reference evidence="2" key="1">
    <citation type="journal article" date="2019" name="Int. J. Syst. Evol. Microbiol.">
        <title>The Global Catalogue of Microorganisms (GCM) 10K type strain sequencing project: providing services to taxonomists for standard genome sequencing and annotation.</title>
        <authorList>
            <consortium name="The Broad Institute Genomics Platform"/>
            <consortium name="The Broad Institute Genome Sequencing Center for Infectious Disease"/>
            <person name="Wu L."/>
            <person name="Ma J."/>
        </authorList>
    </citation>
    <scope>NUCLEOTIDE SEQUENCE [LARGE SCALE GENOMIC DNA]</scope>
    <source>
        <strain evidence="2">JCM 17555</strain>
    </source>
</reference>
<organism evidence="1 2">
    <name type="scientific">Allohahella marinimesophila</name>
    <dbReference type="NCBI Taxonomy" id="1054972"/>
    <lineage>
        <taxon>Bacteria</taxon>
        <taxon>Pseudomonadati</taxon>
        <taxon>Pseudomonadota</taxon>
        <taxon>Gammaproteobacteria</taxon>
        <taxon>Oceanospirillales</taxon>
        <taxon>Hahellaceae</taxon>
        <taxon>Allohahella</taxon>
    </lineage>
</organism>
<accession>A0ABP7PGF4</accession>
<evidence type="ECO:0000313" key="2">
    <source>
        <dbReference type="Proteomes" id="UP001501337"/>
    </source>
</evidence>
<keyword evidence="2" id="KW-1185">Reference proteome</keyword>
<dbReference type="Proteomes" id="UP001501337">
    <property type="component" value="Unassembled WGS sequence"/>
</dbReference>
<protein>
    <submittedName>
        <fullName evidence="1">Uncharacterized protein</fullName>
    </submittedName>
</protein>
<evidence type="ECO:0000313" key="1">
    <source>
        <dbReference type="EMBL" id="GAA3964758.1"/>
    </source>
</evidence>